<dbReference type="Proteomes" id="UP000275078">
    <property type="component" value="Unassembled WGS sequence"/>
</dbReference>
<dbReference type="EMBL" id="ML119647">
    <property type="protein sequence ID" value="RPA87057.1"/>
    <property type="molecule type" value="Genomic_DNA"/>
</dbReference>
<reference evidence="1 2" key="1">
    <citation type="journal article" date="2018" name="Nat. Ecol. Evol.">
        <title>Pezizomycetes genomes reveal the molecular basis of ectomycorrhizal truffle lifestyle.</title>
        <authorList>
            <person name="Murat C."/>
            <person name="Payen T."/>
            <person name="Noel B."/>
            <person name="Kuo A."/>
            <person name="Morin E."/>
            <person name="Chen J."/>
            <person name="Kohler A."/>
            <person name="Krizsan K."/>
            <person name="Balestrini R."/>
            <person name="Da Silva C."/>
            <person name="Montanini B."/>
            <person name="Hainaut M."/>
            <person name="Levati E."/>
            <person name="Barry K.W."/>
            <person name="Belfiori B."/>
            <person name="Cichocki N."/>
            <person name="Clum A."/>
            <person name="Dockter R.B."/>
            <person name="Fauchery L."/>
            <person name="Guy J."/>
            <person name="Iotti M."/>
            <person name="Le Tacon F."/>
            <person name="Lindquist E.A."/>
            <person name="Lipzen A."/>
            <person name="Malagnac F."/>
            <person name="Mello A."/>
            <person name="Molinier V."/>
            <person name="Miyauchi S."/>
            <person name="Poulain J."/>
            <person name="Riccioni C."/>
            <person name="Rubini A."/>
            <person name="Sitrit Y."/>
            <person name="Splivallo R."/>
            <person name="Traeger S."/>
            <person name="Wang M."/>
            <person name="Zifcakova L."/>
            <person name="Wipf D."/>
            <person name="Zambonelli A."/>
            <person name="Paolocci F."/>
            <person name="Nowrousian M."/>
            <person name="Ottonello S."/>
            <person name="Baldrian P."/>
            <person name="Spatafora J.W."/>
            <person name="Henrissat B."/>
            <person name="Nagy L.G."/>
            <person name="Aury J.M."/>
            <person name="Wincker P."/>
            <person name="Grigoriev I.V."/>
            <person name="Bonfante P."/>
            <person name="Martin F.M."/>
        </authorList>
    </citation>
    <scope>NUCLEOTIDE SEQUENCE [LARGE SCALE GENOMIC DNA]</scope>
    <source>
        <strain evidence="1 2">RN42</strain>
    </source>
</reference>
<evidence type="ECO:0000313" key="2">
    <source>
        <dbReference type="Proteomes" id="UP000275078"/>
    </source>
</evidence>
<dbReference type="InterPro" id="IPR011057">
    <property type="entry name" value="Mss4-like_sf"/>
</dbReference>
<name>A0A3N4INP0_ASCIM</name>
<dbReference type="STRING" id="1160509.A0A3N4INP0"/>
<dbReference type="AlphaFoldDB" id="A0A3N4INP0"/>
<dbReference type="PANTHER" id="PTHR33337">
    <property type="entry name" value="GFA DOMAIN-CONTAINING PROTEIN"/>
    <property type="match status" value="1"/>
</dbReference>
<accession>A0A3N4INP0</accession>
<dbReference type="PANTHER" id="PTHR33337:SF40">
    <property type="entry name" value="CENP-V_GFA DOMAIN-CONTAINING PROTEIN-RELATED"/>
    <property type="match status" value="1"/>
</dbReference>
<keyword evidence="2" id="KW-1185">Reference proteome</keyword>
<proteinExistence type="predicted"/>
<evidence type="ECO:0000313" key="1">
    <source>
        <dbReference type="EMBL" id="RPA87057.1"/>
    </source>
</evidence>
<protein>
    <recommendedName>
        <fullName evidence="3">CENP-V/GFA domain-containing protein</fullName>
    </recommendedName>
</protein>
<gene>
    <name evidence="1" type="ORF">BJ508DRAFT_410634</name>
</gene>
<dbReference type="SUPFAM" id="SSF51316">
    <property type="entry name" value="Mss4-like"/>
    <property type="match status" value="2"/>
</dbReference>
<dbReference type="OrthoDB" id="5422068at2759"/>
<evidence type="ECO:0008006" key="3">
    <source>
        <dbReference type="Google" id="ProtNLM"/>
    </source>
</evidence>
<organism evidence="1 2">
    <name type="scientific">Ascobolus immersus RN42</name>
    <dbReference type="NCBI Taxonomy" id="1160509"/>
    <lineage>
        <taxon>Eukaryota</taxon>
        <taxon>Fungi</taxon>
        <taxon>Dikarya</taxon>
        <taxon>Ascomycota</taxon>
        <taxon>Pezizomycotina</taxon>
        <taxon>Pezizomycetes</taxon>
        <taxon>Pezizales</taxon>
        <taxon>Ascobolaceae</taxon>
        <taxon>Ascobolus</taxon>
    </lineage>
</organism>
<sequence>MSDDKFFSPTADPVTPDPTPLYGSCQCNRISYTVTPQPHQPRPSGRSYPIKMIDHCQSCRRAHGGLLTGWVISPPSFGRLNLTLDDGTVKEVTLLDVVDAYTATTKESITPSMKKYPGSSLAYYASSEGVIRNFCGDCGTSLTYIRDRREDEVREKVKAKIERGEELTEEDKKWKVAVFDFTMGSLHDESLERCKADSQWWWNHGVKWIKEWAVGMGDECVRCDVYPDGNDSAEKIVVKADLQKEGH</sequence>
<dbReference type="Gene3D" id="3.90.1590.10">
    <property type="entry name" value="glutathione-dependent formaldehyde- activating enzyme (gfa)"/>
    <property type="match status" value="1"/>
</dbReference>